<proteinExistence type="predicted"/>
<organism evidence="2 3">
    <name type="scientific">Trichomonas vaginalis (strain ATCC PRA-98 / G3)</name>
    <dbReference type="NCBI Taxonomy" id="412133"/>
    <lineage>
        <taxon>Eukaryota</taxon>
        <taxon>Metamonada</taxon>
        <taxon>Parabasalia</taxon>
        <taxon>Trichomonadida</taxon>
        <taxon>Trichomonadidae</taxon>
        <taxon>Trichomonas</taxon>
    </lineage>
</organism>
<dbReference type="OrthoDB" id="10264747at2759"/>
<evidence type="ECO:0000313" key="2">
    <source>
        <dbReference type="EMBL" id="EAX90426.1"/>
    </source>
</evidence>
<protein>
    <recommendedName>
        <fullName evidence="4">MI domain-containing protein</fullName>
    </recommendedName>
</protein>
<dbReference type="InParanoid" id="A2FXE4"/>
<dbReference type="SUPFAM" id="SSF48371">
    <property type="entry name" value="ARM repeat"/>
    <property type="match status" value="1"/>
</dbReference>
<evidence type="ECO:0008006" key="4">
    <source>
        <dbReference type="Google" id="ProtNLM"/>
    </source>
</evidence>
<dbReference type="KEGG" id="tva:4748111"/>
<feature type="region of interest" description="Disordered" evidence="1">
    <location>
        <begin position="1"/>
        <end position="50"/>
    </location>
</feature>
<dbReference type="InterPro" id="IPR016024">
    <property type="entry name" value="ARM-type_fold"/>
</dbReference>
<dbReference type="SMR" id="A2FXE4"/>
<dbReference type="Proteomes" id="UP000001542">
    <property type="component" value="Unassembled WGS sequence"/>
</dbReference>
<gene>
    <name evidence="2" type="ORF">TVAG_221460</name>
</gene>
<accession>A2FXE4</accession>
<reference evidence="2" key="1">
    <citation type="submission" date="2006-10" db="EMBL/GenBank/DDBJ databases">
        <authorList>
            <person name="Amadeo P."/>
            <person name="Zhao Q."/>
            <person name="Wortman J."/>
            <person name="Fraser-Liggett C."/>
            <person name="Carlton J."/>
        </authorList>
    </citation>
    <scope>NUCLEOTIDE SEQUENCE</scope>
    <source>
        <strain evidence="2">G3</strain>
    </source>
</reference>
<feature type="compositionally biased region" description="Basic and acidic residues" evidence="1">
    <location>
        <begin position="32"/>
        <end position="46"/>
    </location>
</feature>
<evidence type="ECO:0000313" key="3">
    <source>
        <dbReference type="Proteomes" id="UP000001542"/>
    </source>
</evidence>
<dbReference type="EMBL" id="DS114109">
    <property type="protein sequence ID" value="EAX90426.1"/>
    <property type="molecule type" value="Genomic_DNA"/>
</dbReference>
<reference evidence="2" key="2">
    <citation type="journal article" date="2007" name="Science">
        <title>Draft genome sequence of the sexually transmitted pathogen Trichomonas vaginalis.</title>
        <authorList>
            <person name="Carlton J.M."/>
            <person name="Hirt R.P."/>
            <person name="Silva J.C."/>
            <person name="Delcher A.L."/>
            <person name="Schatz M."/>
            <person name="Zhao Q."/>
            <person name="Wortman J.R."/>
            <person name="Bidwell S.L."/>
            <person name="Alsmark U.C.M."/>
            <person name="Besteiro S."/>
            <person name="Sicheritz-Ponten T."/>
            <person name="Noel C.J."/>
            <person name="Dacks J.B."/>
            <person name="Foster P.G."/>
            <person name="Simillion C."/>
            <person name="Van de Peer Y."/>
            <person name="Miranda-Saavedra D."/>
            <person name="Barton G.J."/>
            <person name="Westrop G.D."/>
            <person name="Mueller S."/>
            <person name="Dessi D."/>
            <person name="Fiori P.L."/>
            <person name="Ren Q."/>
            <person name="Paulsen I."/>
            <person name="Zhang H."/>
            <person name="Bastida-Corcuera F.D."/>
            <person name="Simoes-Barbosa A."/>
            <person name="Brown M.T."/>
            <person name="Hayes R.D."/>
            <person name="Mukherjee M."/>
            <person name="Okumura C.Y."/>
            <person name="Schneider R."/>
            <person name="Smith A.J."/>
            <person name="Vanacova S."/>
            <person name="Villalvazo M."/>
            <person name="Haas B.J."/>
            <person name="Pertea M."/>
            <person name="Feldblyum T.V."/>
            <person name="Utterback T.R."/>
            <person name="Shu C.L."/>
            <person name="Osoegawa K."/>
            <person name="de Jong P.J."/>
            <person name="Hrdy I."/>
            <person name="Horvathova L."/>
            <person name="Zubacova Z."/>
            <person name="Dolezal P."/>
            <person name="Malik S.B."/>
            <person name="Logsdon J.M. Jr."/>
            <person name="Henze K."/>
            <person name="Gupta A."/>
            <person name="Wang C.C."/>
            <person name="Dunne R.L."/>
            <person name="Upcroft J.A."/>
            <person name="Upcroft P."/>
            <person name="White O."/>
            <person name="Salzberg S.L."/>
            <person name="Tang P."/>
            <person name="Chiu C.-H."/>
            <person name="Lee Y.-S."/>
            <person name="Embley T.M."/>
            <person name="Coombs G.H."/>
            <person name="Mottram J.C."/>
            <person name="Tachezy J."/>
            <person name="Fraser-Liggett C.M."/>
            <person name="Johnson P.J."/>
        </authorList>
    </citation>
    <scope>NUCLEOTIDE SEQUENCE [LARGE SCALE GENOMIC DNA]</scope>
    <source>
        <strain evidence="2">G3</strain>
    </source>
</reference>
<dbReference type="VEuPathDB" id="TrichDB:TVAG_221460"/>
<name>A2FXE4_TRIV3</name>
<keyword evidence="3" id="KW-1185">Reference proteome</keyword>
<evidence type="ECO:0000256" key="1">
    <source>
        <dbReference type="SAM" id="MobiDB-lite"/>
    </source>
</evidence>
<dbReference type="AlphaFoldDB" id="A2FXE4"/>
<dbReference type="Gene3D" id="1.25.40.180">
    <property type="match status" value="1"/>
</dbReference>
<feature type="compositionally biased region" description="Basic and acidic residues" evidence="1">
    <location>
        <begin position="1"/>
        <end position="23"/>
    </location>
</feature>
<sequence>MSSNQPRKDQGQKRDNQKNDRRNQGRNGKPRRNTDPPKPTIEKRSENSIVLSTKEGSIQIQPAKAAEQQPHLANVQITKPEHPKIELTLSPEAAKLSQQRRAAHTYSIEEIKARRHNNELTNPDELMNVFQFHAELQLYKRFMNNASSRRRSQVQQADAPVYQHRINNILLQFNVNTFQTVFNELCSLGINSDVFVLSFVNVVFKHAVLNPPLAALFSLLAHHMIYVMKGTSYADKMRNMFLERCNESFVVPKEDTDKSTMILLYGIVTFAGHMIRDEVVKSELLGQWSSSLLKSGINVCLRLLIDLLLAGGASVIKEQETIIKQLDEKMKGVTDQSLKDSYAKLLDLVKVTESAKVTMQKELKDPNMKHSPSVDTSLNGEYKKLFKRSDSIPVDLDYFQDDMEEKDNIDGAVETFFLSTNIANFITMFNELGFKNDLESAKELLRAIGRQTEANQLVVAELAASLIQKNYFEQEMIKSAMTELAAEGKDDEKMGVCLAHIFALLVKEQFVSFDDFVQIFHEMSNIYKVVIPRFLFSISEIRGDIATDIAESEFWSQLKFVEDAEDNLDRADILNLWEVTEFFPQYDAFERIAKAKNGEEAAKIVQDFAEKVPDVNQYIHLVIEGLTQLPPQEGKNAAAKLKGYFGKNKNAVDQAVASIGDKAKALF</sequence>
<dbReference type="VEuPathDB" id="TrichDB:TVAGG3_0897170"/>
<dbReference type="RefSeq" id="XP_001303356.1">
    <property type="nucleotide sequence ID" value="XM_001303355.1"/>
</dbReference>